<accession>A0A1Q9GMD0</accession>
<dbReference type="Proteomes" id="UP000186905">
    <property type="component" value="Unassembled WGS sequence"/>
</dbReference>
<name>A0A1Q9GMD0_9GAMM</name>
<keyword evidence="3" id="KW-1185">Reference proteome</keyword>
<organism evidence="2 3">
    <name type="scientific">Photobacterium proteolyticum</name>
    <dbReference type="NCBI Taxonomy" id="1903952"/>
    <lineage>
        <taxon>Bacteria</taxon>
        <taxon>Pseudomonadati</taxon>
        <taxon>Pseudomonadota</taxon>
        <taxon>Gammaproteobacteria</taxon>
        <taxon>Vibrionales</taxon>
        <taxon>Vibrionaceae</taxon>
        <taxon>Photobacterium</taxon>
    </lineage>
</organism>
<evidence type="ECO:0000256" key="1">
    <source>
        <dbReference type="SAM" id="MobiDB-lite"/>
    </source>
</evidence>
<feature type="region of interest" description="Disordered" evidence="1">
    <location>
        <begin position="1"/>
        <end position="75"/>
    </location>
</feature>
<evidence type="ECO:0000313" key="2">
    <source>
        <dbReference type="EMBL" id="OLQ75713.1"/>
    </source>
</evidence>
<dbReference type="RefSeq" id="WP_075764312.1">
    <property type="nucleotide sequence ID" value="NZ_MJIL01000072.1"/>
</dbReference>
<proteinExistence type="predicted"/>
<reference evidence="2 3" key="1">
    <citation type="submission" date="2016-09" db="EMBL/GenBank/DDBJ databases">
        <title>Photobacterium proteolyticum sp. nov. a protease producing bacterium isolated from ocean sediments of Laizhou Bay.</title>
        <authorList>
            <person name="Li Y."/>
        </authorList>
    </citation>
    <scope>NUCLEOTIDE SEQUENCE [LARGE SCALE GENOMIC DNA]</scope>
    <source>
        <strain evidence="2 3">13-12</strain>
    </source>
</reference>
<gene>
    <name evidence="2" type="ORF">BIT28_23390</name>
</gene>
<evidence type="ECO:0000313" key="3">
    <source>
        <dbReference type="Proteomes" id="UP000186905"/>
    </source>
</evidence>
<comment type="caution">
    <text evidence="2">The sequence shown here is derived from an EMBL/GenBank/DDBJ whole genome shotgun (WGS) entry which is preliminary data.</text>
</comment>
<feature type="compositionally biased region" description="Polar residues" evidence="1">
    <location>
        <begin position="27"/>
        <end position="52"/>
    </location>
</feature>
<sequence>MYSAQAPLHQQKASEHKHAPAQRHARSSASNVLEDNRTQQPGSAPVQRQPNRTGLPDSLKSGMESLSGMSLDSRE</sequence>
<protein>
    <submittedName>
        <fullName evidence="2">Uncharacterized protein</fullName>
    </submittedName>
</protein>
<dbReference type="EMBL" id="MJIL01000072">
    <property type="protein sequence ID" value="OLQ75713.1"/>
    <property type="molecule type" value="Genomic_DNA"/>
</dbReference>
<dbReference type="OrthoDB" id="292792at2"/>
<dbReference type="AlphaFoldDB" id="A0A1Q9GMD0"/>